<feature type="domain" description="VWFA" evidence="4">
    <location>
        <begin position="648"/>
        <end position="843"/>
    </location>
</feature>
<proteinExistence type="predicted"/>
<dbReference type="Gene3D" id="2.30.29.30">
    <property type="entry name" value="Pleckstrin-homology domain (PH domain)/Phosphotyrosine-binding domain (PTB)"/>
    <property type="match status" value="1"/>
</dbReference>
<evidence type="ECO:0000259" key="3">
    <source>
        <dbReference type="PROSITE" id="PS50089"/>
    </source>
</evidence>
<evidence type="ECO:0000313" key="6">
    <source>
        <dbReference type="Proteomes" id="UP000521872"/>
    </source>
</evidence>
<dbReference type="InterPro" id="IPR011993">
    <property type="entry name" value="PH-like_dom_sf"/>
</dbReference>
<dbReference type="InterPro" id="IPR002035">
    <property type="entry name" value="VWF_A"/>
</dbReference>
<feature type="region of interest" description="Disordered" evidence="2">
    <location>
        <begin position="283"/>
        <end position="381"/>
    </location>
</feature>
<dbReference type="EMBL" id="JAACJL010000058">
    <property type="protein sequence ID" value="KAF4611282.1"/>
    <property type="molecule type" value="Genomic_DNA"/>
</dbReference>
<evidence type="ECO:0000259" key="4">
    <source>
        <dbReference type="PROSITE" id="PS50234"/>
    </source>
</evidence>
<organism evidence="5 6">
    <name type="scientific">Agrocybe pediades</name>
    <dbReference type="NCBI Taxonomy" id="84607"/>
    <lineage>
        <taxon>Eukaryota</taxon>
        <taxon>Fungi</taxon>
        <taxon>Dikarya</taxon>
        <taxon>Basidiomycota</taxon>
        <taxon>Agaricomycotina</taxon>
        <taxon>Agaricomycetes</taxon>
        <taxon>Agaricomycetidae</taxon>
        <taxon>Agaricales</taxon>
        <taxon>Agaricineae</taxon>
        <taxon>Strophariaceae</taxon>
        <taxon>Agrocybe</taxon>
    </lineage>
</organism>
<dbReference type="InterPro" id="IPR051266">
    <property type="entry name" value="CLCR"/>
</dbReference>
<sequence length="1192" mass="130269">MKSSGNSWIVRSHQTDTLTPPLTPTYTKPRLAPKPPNNTSSPFKSGFSSVFRKPAKPPSINSAYSASTAPSDSDIHQASSPAHPYSSQNMPPLPVVSNHSSPEDDEECPVCLEPLSFSFRLPGEKPHIVPECGHALHEACFTAVYGPPPNQQARTALPRKSNLGVCGVCRRPMKVGDGDGGKSNKLAALTGMGDSRAAPLYPGRDTPTAGRVRQPARPYDPNEDDPLDHTGSIKSGPSSHEHAQYIVTPSIQVRPEFSSLTRTTDANQPLTCIVVIELPGKRAAGTVPGPVIPDTYPRNTHSHLRSDNSSGHSSPRPDPRQLQQQQQQQRRQPQNYEDSSSQRGGFSNRQLSTPQNEQYASSSNGHDSLPPNTLIHSEEDSPFTAITEDLRNRIIDWKGHPLSDLGPLQMYDLLSVRRDSAIREFYVYLFKEAIICVVEEKKRGLGRLLSNASGLTENGSITSVSKGVLRLKGRIYVRHIKNVTASSAAGEMSLTIDMEDELASFILIFKERASLEAWRNNIQALVLMFQAQNGIRRGSREPERPLDVEEFGGSAKAMRMLSGSTQTTVSSVDSLLNGNGSSRSTMSSSTSHGSSTMGRQQANGAKQLATLGEDDELSAYDSPTNLVTPHTSSGPSNSLSPLPHPPMDLILVISLPPPNALPSTAQLKIRVIKTTLDFIVASLGSKDRLSLVTFEVGVGGRVRKTPFLSVGRTQSRQRLEKFVDEVGVRLEENSDEFLVRGSKDEKTDVVTAVNHGLDVVLQRKAKNPVSGMILVSDASDSTRRAQMDLVLARAEAANVPIHSFGYGRSHDPASLWLMSNHTSGTYTFVKDWYDLRDCVAGCVGGMMSIGLLNMKLHLKIVDSHRFRIRKVSGGPQSILSADGQNVDVDVGELRYGERKEMLIELELDNADQQQKLLAQQQQQQQQQMMMMQQQQRGGGILNGRGGGVMNATDQFVHAMGLDALSIDEAPDFADGMMDRMIDEVPVVEVDGSFFDPAAAKNVSRLAHPVLLTITLLPSNGNANNANGRFNNPSVVSDPVIVRRRMELLASDMITRALVLVSRRNFPQAQRIMGETKRILHTVLQSISRSLPAPSQNGGVNGGGGARNRKELLTLATVRALQSILQDLQILSEALEDNVELFAHDQRNFGAQQAMILRDQKSWSGRSATERLFWTTDNSIELVSRSTDWVARD</sequence>
<dbReference type="Pfam" id="PF15411">
    <property type="entry name" value="PH_10"/>
    <property type="match status" value="1"/>
</dbReference>
<keyword evidence="1" id="KW-0863">Zinc-finger</keyword>
<dbReference type="SUPFAM" id="SSF57850">
    <property type="entry name" value="RING/U-box"/>
    <property type="match status" value="1"/>
</dbReference>
<comment type="caution">
    <text evidence="5">The sequence shown here is derived from an EMBL/GenBank/DDBJ whole genome shotgun (WGS) entry which is preliminary data.</text>
</comment>
<keyword evidence="6" id="KW-1185">Reference proteome</keyword>
<dbReference type="SUPFAM" id="SSF50729">
    <property type="entry name" value="PH domain-like"/>
    <property type="match status" value="1"/>
</dbReference>
<dbReference type="Gene3D" id="3.40.50.410">
    <property type="entry name" value="von Willebrand factor, type A domain"/>
    <property type="match status" value="1"/>
</dbReference>
<feature type="domain" description="RING-type" evidence="3">
    <location>
        <begin position="108"/>
        <end position="170"/>
    </location>
</feature>
<feature type="region of interest" description="Disordered" evidence="2">
    <location>
        <begin position="562"/>
        <end position="603"/>
    </location>
</feature>
<feature type="compositionally biased region" description="Polar residues" evidence="2">
    <location>
        <begin position="335"/>
        <end position="375"/>
    </location>
</feature>
<evidence type="ECO:0000256" key="1">
    <source>
        <dbReference type="PROSITE-ProRule" id="PRU00175"/>
    </source>
</evidence>
<feature type="region of interest" description="Disordered" evidence="2">
    <location>
        <begin position="1"/>
        <end position="107"/>
    </location>
</feature>
<dbReference type="Proteomes" id="UP000521872">
    <property type="component" value="Unassembled WGS sequence"/>
</dbReference>
<evidence type="ECO:0000256" key="2">
    <source>
        <dbReference type="SAM" id="MobiDB-lite"/>
    </source>
</evidence>
<dbReference type="Gene3D" id="3.30.40.10">
    <property type="entry name" value="Zinc/RING finger domain, C3HC4 (zinc finger)"/>
    <property type="match status" value="1"/>
</dbReference>
<dbReference type="InterPro" id="IPR001841">
    <property type="entry name" value="Znf_RING"/>
</dbReference>
<keyword evidence="1" id="KW-0862">Zinc</keyword>
<feature type="compositionally biased region" description="Polar residues" evidence="2">
    <location>
        <begin position="59"/>
        <end position="90"/>
    </location>
</feature>
<name>A0A8H4QHR1_9AGAR</name>
<feature type="compositionally biased region" description="Low complexity" evidence="2">
    <location>
        <begin position="580"/>
        <end position="599"/>
    </location>
</feature>
<keyword evidence="1" id="KW-0479">Metal-binding</keyword>
<dbReference type="InterPro" id="IPR033511">
    <property type="entry name" value="Cdc24/Scd1_PH_dom"/>
</dbReference>
<dbReference type="GO" id="GO:0008270">
    <property type="term" value="F:zinc ion binding"/>
    <property type="evidence" value="ECO:0007669"/>
    <property type="project" value="UniProtKB-KW"/>
</dbReference>
<feature type="region of interest" description="Disordered" evidence="2">
    <location>
        <begin position="617"/>
        <end position="642"/>
    </location>
</feature>
<feature type="compositionally biased region" description="Polar residues" evidence="2">
    <location>
        <begin position="562"/>
        <end position="579"/>
    </location>
</feature>
<dbReference type="InterPro" id="IPR036465">
    <property type="entry name" value="vWFA_dom_sf"/>
</dbReference>
<gene>
    <name evidence="5" type="ORF">D9613_007054</name>
</gene>
<dbReference type="PANTHER" id="PTHR10579:SF43">
    <property type="entry name" value="ZINC FINGER (C3HC4-TYPE RING FINGER) FAMILY PROTEIN"/>
    <property type="match status" value="1"/>
</dbReference>
<protein>
    <recommendedName>
        <fullName evidence="7">RING-type domain-containing protein</fullName>
    </recommendedName>
</protein>
<feature type="compositionally biased region" description="Low complexity" evidence="2">
    <location>
        <begin position="15"/>
        <end position="30"/>
    </location>
</feature>
<dbReference type="SMART" id="SM00184">
    <property type="entry name" value="RING"/>
    <property type="match status" value="1"/>
</dbReference>
<dbReference type="AlphaFoldDB" id="A0A8H4QHR1"/>
<dbReference type="InterPro" id="IPR013083">
    <property type="entry name" value="Znf_RING/FYVE/PHD"/>
</dbReference>
<dbReference type="CDD" id="cd13246">
    <property type="entry name" value="PH_Scd1"/>
    <property type="match status" value="1"/>
</dbReference>
<accession>A0A8H4QHR1</accession>
<evidence type="ECO:0000313" key="5">
    <source>
        <dbReference type="EMBL" id="KAF4611282.1"/>
    </source>
</evidence>
<feature type="compositionally biased region" description="Low complexity" evidence="2">
    <location>
        <begin position="320"/>
        <end position="334"/>
    </location>
</feature>
<feature type="compositionally biased region" description="Low complexity" evidence="2">
    <location>
        <begin position="629"/>
        <end position="641"/>
    </location>
</feature>
<reference evidence="5 6" key="1">
    <citation type="submission" date="2019-12" db="EMBL/GenBank/DDBJ databases">
        <authorList>
            <person name="Floudas D."/>
            <person name="Bentzer J."/>
            <person name="Ahren D."/>
            <person name="Johansson T."/>
            <person name="Persson P."/>
            <person name="Tunlid A."/>
        </authorList>
    </citation>
    <scope>NUCLEOTIDE SEQUENCE [LARGE SCALE GENOMIC DNA]</scope>
    <source>
        <strain evidence="5 6">CBS 102.39</strain>
    </source>
</reference>
<evidence type="ECO:0008006" key="7">
    <source>
        <dbReference type="Google" id="ProtNLM"/>
    </source>
</evidence>
<dbReference type="PANTHER" id="PTHR10579">
    <property type="entry name" value="CALCIUM-ACTIVATED CHLORIDE CHANNEL REGULATOR"/>
    <property type="match status" value="1"/>
</dbReference>
<dbReference type="PROSITE" id="PS50089">
    <property type="entry name" value="ZF_RING_2"/>
    <property type="match status" value="1"/>
</dbReference>
<dbReference type="SUPFAM" id="SSF53300">
    <property type="entry name" value="vWA-like"/>
    <property type="match status" value="1"/>
</dbReference>
<dbReference type="GO" id="GO:0005085">
    <property type="term" value="F:guanyl-nucleotide exchange factor activity"/>
    <property type="evidence" value="ECO:0007669"/>
    <property type="project" value="InterPro"/>
</dbReference>
<dbReference type="Pfam" id="PF13768">
    <property type="entry name" value="VWA_3"/>
    <property type="match status" value="1"/>
</dbReference>
<dbReference type="PROSITE" id="PS50234">
    <property type="entry name" value="VWFA"/>
    <property type="match status" value="1"/>
</dbReference>
<feature type="compositionally biased region" description="Polar residues" evidence="2">
    <location>
        <begin position="37"/>
        <end position="48"/>
    </location>
</feature>
<feature type="region of interest" description="Disordered" evidence="2">
    <location>
        <begin position="194"/>
        <end position="242"/>
    </location>
</feature>